<comment type="subcellular location">
    <subcellularLocation>
        <location evidence="1">Membrane</location>
        <topology evidence="1">Multi-pass membrane protein</topology>
    </subcellularLocation>
</comment>
<feature type="domain" description="GtrA/DPMS transmembrane" evidence="7">
    <location>
        <begin position="2"/>
        <end position="115"/>
    </location>
</feature>
<dbReference type="Pfam" id="PF04138">
    <property type="entry name" value="GtrA_DPMS_TM"/>
    <property type="match status" value="1"/>
</dbReference>
<dbReference type="InterPro" id="IPR007267">
    <property type="entry name" value="GtrA_DPMS_TM"/>
</dbReference>
<evidence type="ECO:0000313" key="8">
    <source>
        <dbReference type="EMBL" id="NSX56908.1"/>
    </source>
</evidence>
<dbReference type="RefSeq" id="WP_174140060.1">
    <property type="nucleotide sequence ID" value="NZ_JABUFE010000024.1"/>
</dbReference>
<dbReference type="PANTHER" id="PTHR38459:SF1">
    <property type="entry name" value="PROPHAGE BACTOPRENOL-LINKED GLUCOSE TRANSLOCASE HOMOLOG"/>
    <property type="match status" value="1"/>
</dbReference>
<evidence type="ECO:0000259" key="7">
    <source>
        <dbReference type="Pfam" id="PF04138"/>
    </source>
</evidence>
<comment type="similarity">
    <text evidence="2">Belongs to the GtrA family.</text>
</comment>
<sequence length="124" mass="13678">MFLVIGFAATLTHVIIAISLEAWFDFLPQHANFGGYVSAIGLSYFGHGKITFRVVSKHTIHMPKFIFVSVVGLAIGSGLIKVLNEQNNVHFVYTMVIVGISVASTTFLLSKFWVFAQAQLTQKD</sequence>
<evidence type="ECO:0000256" key="5">
    <source>
        <dbReference type="ARBA" id="ARBA00023136"/>
    </source>
</evidence>
<keyword evidence="5 6" id="KW-0472">Membrane</keyword>
<evidence type="ECO:0000256" key="3">
    <source>
        <dbReference type="ARBA" id="ARBA00022692"/>
    </source>
</evidence>
<feature type="transmembrane region" description="Helical" evidence="6">
    <location>
        <begin position="33"/>
        <end position="52"/>
    </location>
</feature>
<gene>
    <name evidence="8" type="ORF">HRQ87_19185</name>
</gene>
<dbReference type="EMBL" id="JABUFE010000024">
    <property type="protein sequence ID" value="NSX56908.1"/>
    <property type="molecule type" value="Genomic_DNA"/>
</dbReference>
<feature type="transmembrane region" description="Helical" evidence="6">
    <location>
        <begin position="64"/>
        <end position="84"/>
    </location>
</feature>
<comment type="caution">
    <text evidence="8">The sequence shown here is derived from an EMBL/GenBank/DDBJ whole genome shotgun (WGS) entry which is preliminary data.</text>
</comment>
<evidence type="ECO:0000256" key="1">
    <source>
        <dbReference type="ARBA" id="ARBA00004141"/>
    </source>
</evidence>
<dbReference type="Proteomes" id="UP000777935">
    <property type="component" value="Unassembled WGS sequence"/>
</dbReference>
<dbReference type="InterPro" id="IPR051401">
    <property type="entry name" value="GtrA_CellWall_Glycosyl"/>
</dbReference>
<feature type="transmembrane region" description="Helical" evidence="6">
    <location>
        <begin position="90"/>
        <end position="114"/>
    </location>
</feature>
<evidence type="ECO:0000256" key="4">
    <source>
        <dbReference type="ARBA" id="ARBA00022989"/>
    </source>
</evidence>
<evidence type="ECO:0000256" key="2">
    <source>
        <dbReference type="ARBA" id="ARBA00009399"/>
    </source>
</evidence>
<evidence type="ECO:0000256" key="6">
    <source>
        <dbReference type="SAM" id="Phobius"/>
    </source>
</evidence>
<protein>
    <submittedName>
        <fullName evidence="8">GtrA family protein</fullName>
    </submittedName>
</protein>
<accession>A0ABX2J133</accession>
<reference evidence="8 9" key="1">
    <citation type="submission" date="2020-06" db="EMBL/GenBank/DDBJ databases">
        <title>Sulfitobacter algicola sp. nov., isolated from green algae.</title>
        <authorList>
            <person name="Wang C."/>
        </authorList>
    </citation>
    <scope>NUCLEOTIDE SEQUENCE [LARGE SCALE GENOMIC DNA]</scope>
    <source>
        <strain evidence="8 9">1151</strain>
    </source>
</reference>
<dbReference type="PANTHER" id="PTHR38459">
    <property type="entry name" value="PROPHAGE BACTOPRENOL-LINKED GLUCOSE TRANSLOCASE HOMOLOG"/>
    <property type="match status" value="1"/>
</dbReference>
<keyword evidence="4 6" id="KW-1133">Transmembrane helix</keyword>
<evidence type="ECO:0000313" key="9">
    <source>
        <dbReference type="Proteomes" id="UP000777935"/>
    </source>
</evidence>
<keyword evidence="9" id="KW-1185">Reference proteome</keyword>
<organism evidence="8 9">
    <name type="scientific">Parasulfitobacter algicola</name>
    <dbReference type="NCBI Taxonomy" id="2614809"/>
    <lineage>
        <taxon>Bacteria</taxon>
        <taxon>Pseudomonadati</taxon>
        <taxon>Pseudomonadota</taxon>
        <taxon>Alphaproteobacteria</taxon>
        <taxon>Rhodobacterales</taxon>
        <taxon>Roseobacteraceae</taxon>
        <taxon>Parasulfitobacter</taxon>
    </lineage>
</organism>
<proteinExistence type="inferred from homology"/>
<name>A0ABX2J133_9RHOB</name>
<keyword evidence="3 6" id="KW-0812">Transmembrane</keyword>